<name>Q1AYF7_RUBXD</name>
<evidence type="ECO:0000313" key="3">
    <source>
        <dbReference type="Proteomes" id="UP000006637"/>
    </source>
</evidence>
<keyword evidence="3" id="KW-1185">Reference proteome</keyword>
<reference evidence="2 3" key="1">
    <citation type="submission" date="2006-06" db="EMBL/GenBank/DDBJ databases">
        <title>Complete sequence of Rubrobacter xylanophilus DSM 9941.</title>
        <authorList>
            <consortium name="US DOE Joint Genome Institute"/>
            <person name="Copeland A."/>
            <person name="Lucas S."/>
            <person name="Lapidus A."/>
            <person name="Barry K."/>
            <person name="Detter J.C."/>
            <person name="Glavina del Rio T."/>
            <person name="Hammon N."/>
            <person name="Israni S."/>
            <person name="Dalin E."/>
            <person name="Tice H."/>
            <person name="Pitluck S."/>
            <person name="Munk A.C."/>
            <person name="Brettin T."/>
            <person name="Bruce D."/>
            <person name="Han C."/>
            <person name="Tapia R."/>
            <person name="Gilna P."/>
            <person name="Schmutz J."/>
            <person name="Larimer F."/>
            <person name="Land M."/>
            <person name="Hauser L."/>
            <person name="Kyrpides N."/>
            <person name="Lykidis A."/>
            <person name="da Costa M.S."/>
            <person name="Rainey F.A."/>
            <person name="Empadinhas N."/>
            <person name="Jolivet E."/>
            <person name="Battista J.R."/>
            <person name="Richardson P."/>
        </authorList>
    </citation>
    <scope>NUCLEOTIDE SEQUENCE [LARGE SCALE GENOMIC DNA]</scope>
    <source>
        <strain evidence="3">DSM 9941 / NBRC 16129 / PRD-1</strain>
    </source>
</reference>
<sequence length="218" mass="23634">MSGRSGKRPAARGPLALIPAALALLAAGYALRARRRPAACPYRYRLAVSLPRPFLTRGRLRRALSPSPGERLLEVGPGTGYYALHAARWVAPGGTLHVLDLQQQMLDHTTRAAAAENLGNIIPARGDAQSLPYPEGHFDAAYLVATLGEIPDQDRALRELRRVLRPGGRLVVGELLPDPHMVPLATLRARAAAAGLRYEGRLGTRLGYYARFSVPEEI</sequence>
<dbReference type="KEGG" id="rxy:Rxyl_0600"/>
<dbReference type="GO" id="GO:0008757">
    <property type="term" value="F:S-adenosylmethionine-dependent methyltransferase activity"/>
    <property type="evidence" value="ECO:0007669"/>
    <property type="project" value="InterPro"/>
</dbReference>
<evidence type="ECO:0000313" key="2">
    <source>
        <dbReference type="EMBL" id="ABG03571.1"/>
    </source>
</evidence>
<evidence type="ECO:0000259" key="1">
    <source>
        <dbReference type="Pfam" id="PF08241"/>
    </source>
</evidence>
<dbReference type="GO" id="GO:0032259">
    <property type="term" value="P:methylation"/>
    <property type="evidence" value="ECO:0007669"/>
    <property type="project" value="UniProtKB-KW"/>
</dbReference>
<keyword evidence="2" id="KW-0489">Methyltransferase</keyword>
<keyword evidence="2" id="KW-0808">Transferase</keyword>
<dbReference type="STRING" id="266117.Rxyl_0600"/>
<dbReference type="InterPro" id="IPR013216">
    <property type="entry name" value="Methyltransf_11"/>
</dbReference>
<accession>Q1AYF7</accession>
<dbReference type="eggNOG" id="COG2226">
    <property type="taxonomic scope" value="Bacteria"/>
</dbReference>
<dbReference type="AlphaFoldDB" id="Q1AYF7"/>
<dbReference type="SUPFAM" id="SSF53335">
    <property type="entry name" value="S-adenosyl-L-methionine-dependent methyltransferases"/>
    <property type="match status" value="1"/>
</dbReference>
<feature type="domain" description="Methyltransferase type 11" evidence="1">
    <location>
        <begin position="73"/>
        <end position="172"/>
    </location>
</feature>
<dbReference type="PANTHER" id="PTHR43591">
    <property type="entry name" value="METHYLTRANSFERASE"/>
    <property type="match status" value="1"/>
</dbReference>
<dbReference type="InterPro" id="IPR029063">
    <property type="entry name" value="SAM-dependent_MTases_sf"/>
</dbReference>
<dbReference type="CDD" id="cd02440">
    <property type="entry name" value="AdoMet_MTases"/>
    <property type="match status" value="1"/>
</dbReference>
<dbReference type="HOGENOM" id="CLU_037990_16_2_11"/>
<protein>
    <submittedName>
        <fullName evidence="2">Methyltransferase type 11</fullName>
    </submittedName>
</protein>
<dbReference type="RefSeq" id="WP_011563589.1">
    <property type="nucleotide sequence ID" value="NC_008148.1"/>
</dbReference>
<proteinExistence type="predicted"/>
<gene>
    <name evidence="2" type="ordered locus">Rxyl_0600</name>
</gene>
<dbReference type="EMBL" id="CP000386">
    <property type="protein sequence ID" value="ABG03571.1"/>
    <property type="molecule type" value="Genomic_DNA"/>
</dbReference>
<dbReference type="Gene3D" id="3.40.50.150">
    <property type="entry name" value="Vaccinia Virus protein VP39"/>
    <property type="match status" value="1"/>
</dbReference>
<dbReference type="Pfam" id="PF08241">
    <property type="entry name" value="Methyltransf_11"/>
    <property type="match status" value="1"/>
</dbReference>
<dbReference type="OrthoDB" id="9769602at2"/>
<dbReference type="PANTHER" id="PTHR43591:SF24">
    <property type="entry name" value="2-METHOXY-6-POLYPRENYL-1,4-BENZOQUINOL METHYLASE, MITOCHONDRIAL"/>
    <property type="match status" value="1"/>
</dbReference>
<dbReference type="Proteomes" id="UP000006637">
    <property type="component" value="Chromosome"/>
</dbReference>
<organism evidence="2 3">
    <name type="scientific">Rubrobacter xylanophilus (strain DSM 9941 / JCM 11954 / NBRC 16129 / PRD-1)</name>
    <dbReference type="NCBI Taxonomy" id="266117"/>
    <lineage>
        <taxon>Bacteria</taxon>
        <taxon>Bacillati</taxon>
        <taxon>Actinomycetota</taxon>
        <taxon>Rubrobacteria</taxon>
        <taxon>Rubrobacterales</taxon>
        <taxon>Rubrobacteraceae</taxon>
        <taxon>Rubrobacter</taxon>
    </lineage>
</organism>